<evidence type="ECO:0000256" key="8">
    <source>
        <dbReference type="ARBA" id="ARBA00023054"/>
    </source>
</evidence>
<dbReference type="SMART" id="SM00233">
    <property type="entry name" value="PH"/>
    <property type="match status" value="1"/>
</dbReference>
<dbReference type="GO" id="GO:0005085">
    <property type="term" value="F:guanyl-nucleotide exchange factor activity"/>
    <property type="evidence" value="ECO:0007669"/>
    <property type="project" value="UniProtKB-KW"/>
</dbReference>
<evidence type="ECO:0000313" key="14">
    <source>
        <dbReference type="Proteomes" id="UP000472265"/>
    </source>
</evidence>
<evidence type="ECO:0000256" key="9">
    <source>
        <dbReference type="SAM" id="Coils"/>
    </source>
</evidence>
<dbReference type="SUPFAM" id="SSF50729">
    <property type="entry name" value="PH domain-like"/>
    <property type="match status" value="1"/>
</dbReference>
<keyword evidence="14" id="KW-1185">Reference proteome</keyword>
<reference evidence="13" key="1">
    <citation type="submission" date="2021-04" db="EMBL/GenBank/DDBJ databases">
        <authorList>
            <consortium name="Wellcome Sanger Institute Data Sharing"/>
        </authorList>
    </citation>
    <scope>NUCLEOTIDE SEQUENCE [LARGE SCALE GENOMIC DNA]</scope>
</reference>
<feature type="region of interest" description="Disordered" evidence="10">
    <location>
        <begin position="1032"/>
        <end position="1089"/>
    </location>
</feature>
<dbReference type="InterPro" id="IPR000219">
    <property type="entry name" value="DH_dom"/>
</dbReference>
<evidence type="ECO:0000256" key="1">
    <source>
        <dbReference type="ARBA" id="ARBA00004496"/>
    </source>
</evidence>
<dbReference type="PANTHER" id="PTHR13944:SF23">
    <property type="entry name" value="RHO GUANINE NUCLEOTIDE EXCHANGE FACTOR 18"/>
    <property type="match status" value="1"/>
</dbReference>
<dbReference type="SUPFAM" id="SSF48065">
    <property type="entry name" value="DBL homology domain (DH-domain)"/>
    <property type="match status" value="1"/>
</dbReference>
<dbReference type="Gene3D" id="1.20.900.10">
    <property type="entry name" value="Dbl homology (DH) domain"/>
    <property type="match status" value="1"/>
</dbReference>
<reference evidence="13" key="3">
    <citation type="submission" date="2025-09" db="UniProtKB">
        <authorList>
            <consortium name="Ensembl"/>
        </authorList>
    </citation>
    <scope>IDENTIFICATION</scope>
</reference>
<evidence type="ECO:0000256" key="4">
    <source>
        <dbReference type="ARBA" id="ARBA00022658"/>
    </source>
</evidence>
<keyword evidence="5" id="KW-0479">Metal-binding</keyword>
<name>A0A671Z001_SPAAU</name>
<evidence type="ECO:0000256" key="6">
    <source>
        <dbReference type="ARBA" id="ARBA00022771"/>
    </source>
</evidence>
<dbReference type="Pfam" id="PF00621">
    <property type="entry name" value="RhoGEF"/>
    <property type="match status" value="1"/>
</dbReference>
<feature type="domain" description="DH" evidence="12">
    <location>
        <begin position="203"/>
        <end position="400"/>
    </location>
</feature>
<keyword evidence="8 9" id="KW-0175">Coiled coil</keyword>
<feature type="region of interest" description="Disordered" evidence="10">
    <location>
        <begin position="993"/>
        <end position="1017"/>
    </location>
</feature>
<dbReference type="InterPro" id="IPR035899">
    <property type="entry name" value="DBL_dom_sf"/>
</dbReference>
<dbReference type="FunFam" id="1.20.900.10:FF:000004">
    <property type="entry name" value="Rho guanine nucleotide exchange factor 2"/>
    <property type="match status" value="1"/>
</dbReference>
<feature type="region of interest" description="Disordered" evidence="10">
    <location>
        <begin position="939"/>
        <end position="964"/>
    </location>
</feature>
<dbReference type="Ensembl" id="ENSSAUT00010071480.1">
    <property type="protein sequence ID" value="ENSSAUP00010068305.1"/>
    <property type="gene ID" value="ENSSAUG00010027134.1"/>
</dbReference>
<sequence length="1101" mass="125011">MDQLFSTLASQGFRRDSSRGGWGFFKTTPSSSVCFSVHLFLLRHPHCLLLSVEGVEGYYSTSYPGNKQKVVVWTPLRIFRFFIGSGDVWPHASHGLPACFLGTGMTITPKKHSAQLGSPSYNDTSPRSSPVQMDEPDALRLKLHAEDSVSLAPSLAEPINLEDSHYTLLKSDLESNAENLGAESWSAAVDTNYRNALTEEAKKRQDVIYELIQTEMHHVRTLKILLHVYMYELRQSLLIEEAKLDRLFFGVEALLNLHQYFLNCLKARQKECQEDGSPNSYQITQLGDILISQFSGELGEGMMECYSVFCSHQNEGVGFYKEQLQNNKKLQMLNRKIGQLSLVRRLGIPECFLLVTQRITKYPTLVERVIQNTEADTDEYKSLVQGLALIKETITQVNNQVSEYEKAARLREIGMRLEPKSQGRLKEGQLIRREDLIQGNRTLLHEGPVTCRASGRQKDIHAVLLSDMLLLLQEKDQKLVFASLDNKPPVISLQRLIVREVAHEDKAMYLICACTTSMPEMYEIHTGSTEERMTWTALIREAVNHYPEEELYRDLTAKLQQYQDALKVRDDLIEQNLAEKQQIFAALYESVMEQETPHKGLLLRGEASDLQQGETLLKGAIDEVENLQNLFFSRIKDPNPLKDENKTQGRLLRRTETFAVANSYPAVSGMKNGDAAERPGSSEGIPAHISHSSSAPQLHEMFSESLEQSADDDTQMTESSLTSSHFPEAEVCDRVILLAQRLYSLQAIVAQQDSQIELQNTFQSKTKQPARHYSSMLLEQEKQRNLEKHKEELANLHKLQAQHREEQQRWEKDRERQRIQIEALEAQLQQREDECRKWEEKLNEERAELEKQRENYQQGLERLRETTKAVDKEKERLSQEKDRLDQLQEKLKKCIPGLSNYDDPAQLWNLSSYQSFRGSIVNGGGSLVKTVPPKIHVLPTTLDPKEVPPKVPPRRESISPLPTKPELPIQLISTTNQVTKPAVVQQQIPTKLAAQSKGKEKTFKTKGSHQRTHSAASIDVSQLVPIRGTMKEGGSLRAKRTASPQRIYQSGIFNSPGSARSVKPSQSFSTYNRGNNEGPPPAPPPFPKEVLEMAKDKEIFL</sequence>
<dbReference type="GO" id="GO:0005886">
    <property type="term" value="C:plasma membrane"/>
    <property type="evidence" value="ECO:0007669"/>
    <property type="project" value="TreeGrafter"/>
</dbReference>
<evidence type="ECO:0000259" key="11">
    <source>
        <dbReference type="PROSITE" id="PS50003"/>
    </source>
</evidence>
<dbReference type="GeneTree" id="ENSGT00940000157375"/>
<feature type="compositionally biased region" description="Pro residues" evidence="10">
    <location>
        <begin position="1078"/>
        <end position="1087"/>
    </location>
</feature>
<dbReference type="Gene3D" id="2.30.29.30">
    <property type="entry name" value="Pleckstrin-homology domain (PH domain)/Phosphotyrosine-binding domain (PTB)"/>
    <property type="match status" value="1"/>
</dbReference>
<dbReference type="InParanoid" id="A0A671Z001"/>
<feature type="compositionally biased region" description="Polar residues" evidence="10">
    <location>
        <begin position="115"/>
        <end position="131"/>
    </location>
</feature>
<evidence type="ECO:0000256" key="2">
    <source>
        <dbReference type="ARBA" id="ARBA00022490"/>
    </source>
</evidence>
<feature type="region of interest" description="Disordered" evidence="10">
    <location>
        <begin position="112"/>
        <end position="133"/>
    </location>
</feature>
<evidence type="ECO:0000259" key="12">
    <source>
        <dbReference type="PROSITE" id="PS50010"/>
    </source>
</evidence>
<feature type="coiled-coil region" evidence="9">
    <location>
        <begin position="779"/>
        <end position="894"/>
    </location>
</feature>
<evidence type="ECO:0000256" key="10">
    <source>
        <dbReference type="SAM" id="MobiDB-lite"/>
    </source>
</evidence>
<dbReference type="PROSITE" id="PS50010">
    <property type="entry name" value="DH_2"/>
    <property type="match status" value="1"/>
</dbReference>
<dbReference type="Pfam" id="PF17838">
    <property type="entry name" value="PH_16"/>
    <property type="match status" value="1"/>
</dbReference>
<organism evidence="13 14">
    <name type="scientific">Sparus aurata</name>
    <name type="common">Gilthead sea bream</name>
    <dbReference type="NCBI Taxonomy" id="8175"/>
    <lineage>
        <taxon>Eukaryota</taxon>
        <taxon>Metazoa</taxon>
        <taxon>Chordata</taxon>
        <taxon>Craniata</taxon>
        <taxon>Vertebrata</taxon>
        <taxon>Euteleostomi</taxon>
        <taxon>Actinopterygii</taxon>
        <taxon>Neopterygii</taxon>
        <taxon>Teleostei</taxon>
        <taxon>Neoteleostei</taxon>
        <taxon>Acanthomorphata</taxon>
        <taxon>Eupercaria</taxon>
        <taxon>Spariformes</taxon>
        <taxon>Sparidae</taxon>
        <taxon>Sparus</taxon>
    </lineage>
</organism>
<proteinExistence type="predicted"/>
<dbReference type="PROSITE" id="PS50003">
    <property type="entry name" value="PH_DOMAIN"/>
    <property type="match status" value="1"/>
</dbReference>
<keyword evidence="3" id="KW-0597">Phosphoprotein</keyword>
<keyword evidence="6" id="KW-0863">Zinc-finger</keyword>
<gene>
    <name evidence="13" type="primary">arhgef18a</name>
</gene>
<evidence type="ECO:0000256" key="3">
    <source>
        <dbReference type="ARBA" id="ARBA00022553"/>
    </source>
</evidence>
<dbReference type="GO" id="GO:0035023">
    <property type="term" value="P:regulation of Rho protein signal transduction"/>
    <property type="evidence" value="ECO:0007669"/>
    <property type="project" value="TreeGrafter"/>
</dbReference>
<dbReference type="InterPro" id="IPR041020">
    <property type="entry name" value="PH_16"/>
</dbReference>
<feature type="compositionally biased region" description="Polar residues" evidence="10">
    <location>
        <begin position="1042"/>
        <end position="1075"/>
    </location>
</feature>
<feature type="domain" description="PH" evidence="11">
    <location>
        <begin position="442"/>
        <end position="544"/>
    </location>
</feature>
<accession>A0A671Z001</accession>
<evidence type="ECO:0000256" key="7">
    <source>
        <dbReference type="ARBA" id="ARBA00022833"/>
    </source>
</evidence>
<dbReference type="SMART" id="SM00325">
    <property type="entry name" value="RhoGEF"/>
    <property type="match status" value="1"/>
</dbReference>
<dbReference type="InterPro" id="IPR001849">
    <property type="entry name" value="PH_domain"/>
</dbReference>
<feature type="compositionally biased region" description="Basic and acidic residues" evidence="10">
    <location>
        <begin position="943"/>
        <end position="957"/>
    </location>
</feature>
<protein>
    <submittedName>
        <fullName evidence="13">Rho/rac guanine nucleotide exchange factor (GEF) 18a</fullName>
    </submittedName>
</protein>
<keyword evidence="7" id="KW-0862">Zinc</keyword>
<dbReference type="AlphaFoldDB" id="A0A671Z001"/>
<keyword evidence="4" id="KW-0344">Guanine-nucleotide releasing factor</keyword>
<dbReference type="OMA" id="CEREPRT"/>
<keyword evidence="2" id="KW-0963">Cytoplasm</keyword>
<dbReference type="PANTHER" id="PTHR13944">
    <property type="entry name" value="AGAP007712-PA"/>
    <property type="match status" value="1"/>
</dbReference>
<dbReference type="Proteomes" id="UP000472265">
    <property type="component" value="Chromosome 21"/>
</dbReference>
<dbReference type="GO" id="GO:0005737">
    <property type="term" value="C:cytoplasm"/>
    <property type="evidence" value="ECO:0007669"/>
    <property type="project" value="UniProtKB-SubCell"/>
</dbReference>
<feature type="region of interest" description="Disordered" evidence="10">
    <location>
        <begin position="669"/>
        <end position="698"/>
    </location>
</feature>
<dbReference type="InterPro" id="IPR051632">
    <property type="entry name" value="Rho_GEF"/>
</dbReference>
<dbReference type="CDD" id="cd00160">
    <property type="entry name" value="RhoGEF"/>
    <property type="match status" value="1"/>
</dbReference>
<evidence type="ECO:0000313" key="13">
    <source>
        <dbReference type="Ensembl" id="ENSSAUP00010068305.1"/>
    </source>
</evidence>
<dbReference type="InterPro" id="IPR011993">
    <property type="entry name" value="PH-like_dom_sf"/>
</dbReference>
<comment type="subcellular location">
    <subcellularLocation>
        <location evidence="1">Cytoplasm</location>
    </subcellularLocation>
</comment>
<dbReference type="GO" id="GO:0008270">
    <property type="term" value="F:zinc ion binding"/>
    <property type="evidence" value="ECO:0007669"/>
    <property type="project" value="UniProtKB-KW"/>
</dbReference>
<reference evidence="13" key="2">
    <citation type="submission" date="2025-08" db="UniProtKB">
        <authorList>
            <consortium name="Ensembl"/>
        </authorList>
    </citation>
    <scope>IDENTIFICATION</scope>
</reference>
<evidence type="ECO:0000256" key="5">
    <source>
        <dbReference type="ARBA" id="ARBA00022723"/>
    </source>
</evidence>